<evidence type="ECO:0000313" key="2">
    <source>
        <dbReference type="Proteomes" id="UP000238937"/>
    </source>
</evidence>
<sequence>MQFNNNHIDRTTAASFVKLVLDCIDREYPHSQLCWFDSDEDIKPPREMTPAFYGCLDWHSAVHGHWLLVRLCRCFPTATFADSVRTALDRSLTPAKIQGEIAHLQKRPFFECPYGFAWLLQLAMELREWDDPQANTWLAALAPLETIVATNFQIWLQKLAAPDRTGTHSQTAFALGLALDWARSRSDRDFADAIATKARQFYLNDCNYPLQIEPIAYDFISPGLAEADLMRRLLAPTDFADWLSNFLPQFHAAEASQCLQPLQVENPNDYYQAHFRGLNLSRAWMLEGIISQLPIDDARLAPLREIAELHRQHGSVDVTSDCYASSHWVGTFAVYLATARGLGS</sequence>
<proteinExistence type="predicted"/>
<reference evidence="1 2" key="1">
    <citation type="submission" date="2018-03" db="EMBL/GenBank/DDBJ databases">
        <title>The ancient ancestry and fast evolution of plastids.</title>
        <authorList>
            <person name="Moore K.R."/>
            <person name="Magnabosco C."/>
            <person name="Momper L."/>
            <person name="Gold D.A."/>
            <person name="Bosak T."/>
            <person name="Fournier G.P."/>
        </authorList>
    </citation>
    <scope>NUCLEOTIDE SEQUENCE [LARGE SCALE GENOMIC DNA]</scope>
    <source>
        <strain evidence="1 2">CCALA 037</strain>
    </source>
</reference>
<dbReference type="AlphaFoldDB" id="A0A2T1GM69"/>
<evidence type="ECO:0000313" key="1">
    <source>
        <dbReference type="EMBL" id="PSB58971.1"/>
    </source>
</evidence>
<accession>A0A2T1GM69</accession>
<dbReference type="OrthoDB" id="9779797at2"/>
<dbReference type="RefSeq" id="WP_106300065.1">
    <property type="nucleotide sequence ID" value="NZ_PVWO01000018.1"/>
</dbReference>
<dbReference type="Proteomes" id="UP000238937">
    <property type="component" value="Unassembled WGS sequence"/>
</dbReference>
<gene>
    <name evidence="1" type="ORF">C7B77_02690</name>
</gene>
<dbReference type="InterPro" id="IPR021365">
    <property type="entry name" value="DUF2891"/>
</dbReference>
<protein>
    <submittedName>
        <fullName evidence="1">DUF2891 domain-containing protein</fullName>
    </submittedName>
</protein>
<organism evidence="1 2">
    <name type="scientific">Chamaesiphon polymorphus CCALA 037</name>
    <dbReference type="NCBI Taxonomy" id="2107692"/>
    <lineage>
        <taxon>Bacteria</taxon>
        <taxon>Bacillati</taxon>
        <taxon>Cyanobacteriota</taxon>
        <taxon>Cyanophyceae</taxon>
        <taxon>Gomontiellales</taxon>
        <taxon>Chamaesiphonaceae</taxon>
        <taxon>Chamaesiphon</taxon>
    </lineage>
</organism>
<comment type="caution">
    <text evidence="1">The sequence shown here is derived from an EMBL/GenBank/DDBJ whole genome shotgun (WGS) entry which is preliminary data.</text>
</comment>
<name>A0A2T1GM69_9CYAN</name>
<dbReference type="Pfam" id="PF11199">
    <property type="entry name" value="DUF2891"/>
    <property type="match status" value="1"/>
</dbReference>
<dbReference type="EMBL" id="PVWO01000018">
    <property type="protein sequence ID" value="PSB58971.1"/>
    <property type="molecule type" value="Genomic_DNA"/>
</dbReference>
<keyword evidence="2" id="KW-1185">Reference proteome</keyword>